<feature type="compositionally biased region" description="Polar residues" evidence="6">
    <location>
        <begin position="321"/>
        <end position="335"/>
    </location>
</feature>
<keyword evidence="2" id="KW-0597">Phosphoprotein</keyword>
<sequence length="1367" mass="151975">MSTADAMTPKSPIPNHAAGELPPYPYGRSSSPPSNRRAAPIDLTQTGSPTELSEEILLPSTGGGRPGQHPRDKSRRKLSDATPVPNPASGYTGPTRPMPKPDSSSAFRPMNTLNGIDATNPTSGRANNKTTYSKRGRSSGLIGTQRHNGQQAFMQQYPHQKAVASPRASMSGASPAKRRKMYSSHNEAVLTVEISDGEEDGVRGEHATAEPVPVRARSAIASRSPHSTATQQSDTVAYTPSQPSSEFTLVDQYMQPKRSKRRTPRTNESLVDQSGISFDVPTVPAGSLSHGDALKTAPRNTVHRQEDVVEDGETSKHFRPSGSSSKMRVNESTSEAYDRRTKEHAAGSSVDKDLRQFRSTTTHGPTHVIQYESSEDELAAPNTSKKRDMQSPGKYTQPRNNTARLKCQPGDYLLKSFQTYDSCQGQSLLRPMSDRRKFRIVGRDNDGDEKLLHILHLNQVNKVRADDRHRMRLTGAINAKGDQYWYDLEFEDAAAFRQFRDNHAFTECSNTTQFIKDPDYMINIFNKPLVRKNQVRESATVGEALPPSHEHNTQQPSSKTPLLIKKLQTTSPNETALKNGDLKRPVPPGQGQLRSIRTTRARAPVYDVEDLENEREVPKYSKQVGLGKPWPSQLNYGVQDGFLARRKCTINFDDLPKLDDEEFLNDSLVNFYLLYLYNELKVSIDRVFFFNTYFFEALTKNTKGRGAINYDAVKSWTRRDDVFDYDHIVVPINENFHWYLAIVCNVKNIGRVPAGIATDDPLDLDLTAIEAHSLVPAAKPNYNPNRGDQDKTDDTIQPSNPLVTTSIELEEENLFEEERKLSLVDPEKETSQDQPPAIELEEPNEIPITDSTATATSLFAPSKEEPSNSIPRHIKQQARGKGKQKATGPRRDPEKPTIIILDSLGGAHGNATKALRDWLKAEGLDKRGMDVELETKAVYAKPQHIPMQSNFSDCGLYVLGYAKKFFADPDDFKNRLLKGEMSTGTDWPDMDASKMRADIRDIIVNLYDVQQEAHRKAHKAKKALKAKSTPTPPSESELVQQAPDVVNGAERAPRASLVAEPLPESASPRLSTPPIRRLGSPFASLPRANPDPPKKKTAKARPVMDSFSEAIVEPASAPSNASPAKRFGSPEVRVSASPKVDTSAYVQYNDANERALPRQQQHTDLTDPSQNQRVHSTNDSRHRVSYAETIESASRQPREHASPPQTRIRSGSHDDPISLDDSQDLDAPVQRRSQSARKPPPEIIELDRSQENVIPPARHAKASPERSPHMHRETPRQAIGRDDSIQAGALHKWREGRDTTLAIKASLADAQSHLTDDLHDALTEDPQASVSVVEVPDTQSMDVDDEHDNMEVPESPLVEMEWEPVER</sequence>
<feature type="region of interest" description="Disordered" evidence="6">
    <location>
        <begin position="1017"/>
        <end position="1284"/>
    </location>
</feature>
<feature type="compositionally biased region" description="Basic and acidic residues" evidence="6">
    <location>
        <begin position="336"/>
        <end position="356"/>
    </location>
</feature>
<protein>
    <recommendedName>
        <fullName evidence="7">Ubiquitin-like protease family profile domain-containing protein</fullName>
    </recommendedName>
</protein>
<dbReference type="GO" id="GO:0016926">
    <property type="term" value="P:protein desumoylation"/>
    <property type="evidence" value="ECO:0007669"/>
    <property type="project" value="TreeGrafter"/>
</dbReference>
<feature type="compositionally biased region" description="Polar residues" evidence="6">
    <location>
        <begin position="224"/>
        <end position="247"/>
    </location>
</feature>
<evidence type="ECO:0000256" key="1">
    <source>
        <dbReference type="ARBA" id="ARBA00005234"/>
    </source>
</evidence>
<feature type="domain" description="Ubiquitin-like protease family profile" evidence="7">
    <location>
        <begin position="648"/>
        <end position="965"/>
    </location>
</feature>
<keyword evidence="5" id="KW-0378">Hydrolase</keyword>
<evidence type="ECO:0000256" key="6">
    <source>
        <dbReference type="SAM" id="MobiDB-lite"/>
    </source>
</evidence>
<evidence type="ECO:0000313" key="9">
    <source>
        <dbReference type="Proteomes" id="UP000193240"/>
    </source>
</evidence>
<dbReference type="InterPro" id="IPR038765">
    <property type="entry name" value="Papain-like_cys_pep_sf"/>
</dbReference>
<comment type="similarity">
    <text evidence="1">Belongs to the peptidase C48 family.</text>
</comment>
<feature type="region of interest" description="Disordered" evidence="6">
    <location>
        <begin position="859"/>
        <end position="895"/>
    </location>
</feature>
<dbReference type="STRING" id="105696.A0A1Y2LT71"/>
<feature type="compositionally biased region" description="Basic and acidic residues" evidence="6">
    <location>
        <begin position="1262"/>
        <end position="1284"/>
    </location>
</feature>
<dbReference type="Gene3D" id="3.40.395.10">
    <property type="entry name" value="Adenoviral Proteinase, Chain A"/>
    <property type="match status" value="1"/>
</dbReference>
<organism evidence="8 9">
    <name type="scientific">Epicoccum nigrum</name>
    <name type="common">Soil fungus</name>
    <name type="synonym">Epicoccum purpurascens</name>
    <dbReference type="NCBI Taxonomy" id="105696"/>
    <lineage>
        <taxon>Eukaryota</taxon>
        <taxon>Fungi</taxon>
        <taxon>Dikarya</taxon>
        <taxon>Ascomycota</taxon>
        <taxon>Pezizomycotina</taxon>
        <taxon>Dothideomycetes</taxon>
        <taxon>Pleosporomycetidae</taxon>
        <taxon>Pleosporales</taxon>
        <taxon>Pleosporineae</taxon>
        <taxon>Didymellaceae</taxon>
        <taxon>Epicoccum</taxon>
    </lineage>
</organism>
<feature type="region of interest" description="Disordered" evidence="6">
    <location>
        <begin position="571"/>
        <end position="592"/>
    </location>
</feature>
<evidence type="ECO:0000313" key="8">
    <source>
        <dbReference type="EMBL" id="OSS46990.1"/>
    </source>
</evidence>
<evidence type="ECO:0000259" key="7">
    <source>
        <dbReference type="PROSITE" id="PS50600"/>
    </source>
</evidence>
<dbReference type="InParanoid" id="A0A1Y2LT71"/>
<keyword evidence="9" id="KW-1185">Reference proteome</keyword>
<feature type="compositionally biased region" description="Low complexity" evidence="6">
    <location>
        <begin position="1114"/>
        <end position="1124"/>
    </location>
</feature>
<feature type="compositionally biased region" description="Polar residues" evidence="6">
    <location>
        <begin position="393"/>
        <end position="402"/>
    </location>
</feature>
<name>A0A1Y2LT71_EPING</name>
<dbReference type="Pfam" id="PF02902">
    <property type="entry name" value="Peptidase_C48"/>
    <property type="match status" value="1"/>
</dbReference>
<feature type="region of interest" description="Disordered" evidence="6">
    <location>
        <begin position="157"/>
        <end position="184"/>
    </location>
</feature>
<feature type="region of interest" description="Disordered" evidence="6">
    <location>
        <begin position="817"/>
        <end position="843"/>
    </location>
</feature>
<dbReference type="PROSITE" id="PS50600">
    <property type="entry name" value="ULP_PROTEASE"/>
    <property type="match status" value="1"/>
</dbReference>
<dbReference type="GO" id="GO:0006508">
    <property type="term" value="P:proteolysis"/>
    <property type="evidence" value="ECO:0007669"/>
    <property type="project" value="UniProtKB-KW"/>
</dbReference>
<dbReference type="GO" id="GO:0005634">
    <property type="term" value="C:nucleus"/>
    <property type="evidence" value="ECO:0007669"/>
    <property type="project" value="TreeGrafter"/>
</dbReference>
<feature type="compositionally biased region" description="Basic and acidic residues" evidence="6">
    <location>
        <begin position="817"/>
        <end position="831"/>
    </location>
</feature>
<dbReference type="GO" id="GO:0070139">
    <property type="term" value="F:SUMO-specific endopeptidase activity"/>
    <property type="evidence" value="ECO:0007669"/>
    <property type="project" value="TreeGrafter"/>
</dbReference>
<feature type="region of interest" description="Disordered" evidence="6">
    <location>
        <begin position="1"/>
        <end position="144"/>
    </location>
</feature>
<evidence type="ECO:0000256" key="4">
    <source>
        <dbReference type="ARBA" id="ARBA00022786"/>
    </source>
</evidence>
<feature type="compositionally biased region" description="Polar residues" evidence="6">
    <location>
        <begin position="102"/>
        <end position="131"/>
    </location>
</feature>
<feature type="region of interest" description="Disordered" evidence="6">
    <location>
        <begin position="1338"/>
        <end position="1367"/>
    </location>
</feature>
<dbReference type="InterPro" id="IPR051947">
    <property type="entry name" value="Sentrin-specific_protease"/>
</dbReference>
<feature type="compositionally biased region" description="Polar residues" evidence="6">
    <location>
        <begin position="266"/>
        <end position="276"/>
    </location>
</feature>
<feature type="compositionally biased region" description="Basic residues" evidence="6">
    <location>
        <begin position="872"/>
        <end position="884"/>
    </location>
</feature>
<keyword evidence="4" id="KW-0833">Ubl conjugation pathway</keyword>
<evidence type="ECO:0000256" key="5">
    <source>
        <dbReference type="ARBA" id="ARBA00022801"/>
    </source>
</evidence>
<feature type="region of interest" description="Disordered" evidence="6">
    <location>
        <begin position="219"/>
        <end position="402"/>
    </location>
</feature>
<reference evidence="8 9" key="1">
    <citation type="journal article" date="2017" name="Genome Announc.">
        <title>Genome sequence of the saprophytic ascomycete Epicoccum nigrum ICMP 19927 strain isolated from New Zealand.</title>
        <authorList>
            <person name="Fokin M."/>
            <person name="Fleetwood D."/>
            <person name="Weir B.S."/>
            <person name="Villas-Boas S.G."/>
        </authorList>
    </citation>
    <scope>NUCLEOTIDE SEQUENCE [LARGE SCALE GENOMIC DNA]</scope>
    <source>
        <strain evidence="8 9">ICMP 19927</strain>
    </source>
</reference>
<evidence type="ECO:0000256" key="3">
    <source>
        <dbReference type="ARBA" id="ARBA00022670"/>
    </source>
</evidence>
<dbReference type="Proteomes" id="UP000193240">
    <property type="component" value="Unassembled WGS sequence"/>
</dbReference>
<dbReference type="PANTHER" id="PTHR46896">
    <property type="entry name" value="SENTRIN-SPECIFIC PROTEASE"/>
    <property type="match status" value="1"/>
</dbReference>
<proteinExistence type="inferred from homology"/>
<feature type="compositionally biased region" description="Low complexity" evidence="6">
    <location>
        <begin position="26"/>
        <end position="40"/>
    </location>
</feature>
<dbReference type="EMBL" id="KZ107850">
    <property type="protein sequence ID" value="OSS46990.1"/>
    <property type="molecule type" value="Genomic_DNA"/>
</dbReference>
<evidence type="ECO:0000256" key="2">
    <source>
        <dbReference type="ARBA" id="ARBA00022553"/>
    </source>
</evidence>
<dbReference type="PANTHER" id="PTHR46896:SF3">
    <property type="entry name" value="FI06413P-RELATED"/>
    <property type="match status" value="1"/>
</dbReference>
<dbReference type="GO" id="GO:0005737">
    <property type="term" value="C:cytoplasm"/>
    <property type="evidence" value="ECO:0007669"/>
    <property type="project" value="TreeGrafter"/>
</dbReference>
<accession>A0A1Y2LT71</accession>
<feature type="compositionally biased region" description="Polar residues" evidence="6">
    <location>
        <begin position="1158"/>
        <end position="1175"/>
    </location>
</feature>
<dbReference type="SUPFAM" id="SSF54001">
    <property type="entry name" value="Cysteine proteinases"/>
    <property type="match status" value="1"/>
</dbReference>
<keyword evidence="3" id="KW-0645">Protease</keyword>
<gene>
    <name evidence="8" type="ORF">B5807_08732</name>
</gene>
<feature type="region of interest" description="Disordered" evidence="6">
    <location>
        <begin position="777"/>
        <end position="800"/>
    </location>
</feature>
<dbReference type="InterPro" id="IPR003653">
    <property type="entry name" value="Peptidase_C48_C"/>
</dbReference>